<protein>
    <submittedName>
        <fullName evidence="2">Flagellar biosynthesis protein</fullName>
    </submittedName>
</protein>
<dbReference type="Proteomes" id="UP001139289">
    <property type="component" value="Unassembled WGS sequence"/>
</dbReference>
<evidence type="ECO:0000259" key="1">
    <source>
        <dbReference type="Pfam" id="PF14397"/>
    </source>
</evidence>
<dbReference type="EMBL" id="JAGTTM010000003">
    <property type="protein sequence ID" value="MCC2029980.1"/>
    <property type="molecule type" value="Genomic_DNA"/>
</dbReference>
<evidence type="ECO:0000313" key="3">
    <source>
        <dbReference type="Proteomes" id="UP001139289"/>
    </source>
</evidence>
<evidence type="ECO:0000313" key="2">
    <source>
        <dbReference type="EMBL" id="MCC2029980.1"/>
    </source>
</evidence>
<organism evidence="2 3">
    <name type="scientific">Microbacterium tenebrionis</name>
    <dbReference type="NCBI Taxonomy" id="2830665"/>
    <lineage>
        <taxon>Bacteria</taxon>
        <taxon>Bacillati</taxon>
        <taxon>Actinomycetota</taxon>
        <taxon>Actinomycetes</taxon>
        <taxon>Micrococcales</taxon>
        <taxon>Microbacteriaceae</taxon>
        <taxon>Microbacterium</taxon>
    </lineage>
</organism>
<accession>A0A9X1LQF1</accession>
<dbReference type="SUPFAM" id="SSF56059">
    <property type="entry name" value="Glutathione synthetase ATP-binding domain-like"/>
    <property type="match status" value="1"/>
</dbReference>
<dbReference type="RefSeq" id="WP_227530937.1">
    <property type="nucleotide sequence ID" value="NZ_JAGTTM010000003.1"/>
</dbReference>
<feature type="domain" description="Alpha-L-glutamate ligase-related protein ATP-grasp" evidence="1">
    <location>
        <begin position="167"/>
        <end position="315"/>
    </location>
</feature>
<dbReference type="AlphaFoldDB" id="A0A9X1LQF1"/>
<proteinExistence type="predicted"/>
<keyword evidence="2" id="KW-0282">Flagellum</keyword>
<dbReference type="Pfam" id="PF14397">
    <property type="entry name" value="ATPgrasp_ST"/>
    <property type="match status" value="1"/>
</dbReference>
<keyword evidence="3" id="KW-1185">Reference proteome</keyword>
<sequence>MPAQGLGVMPRLRYLIDRARRIDVGSVFERAREVRDQHGKAVPLVVVDMLWSAASKNVGFQDYVDYDFAMLTAAERATYMTHPVSNQLSQRYDAEPYRHIFHDKLEFNRVFDEYLRREWLEVTAGNAAELEEFTRKHGTIIAKTRMGQAGSGVKRYHAADVSDWAGFHSGLFERGEVVIEQVISQHDDLAAVCPGTVNTTRVTAFFDGQKTHILAVAQKFGRGEVSDQMSFGGFYTMLDPETGHARSAGYDSHGHVHVDHPDSGFRIADFQLPLFDEVVAFVDTVARVVPQIQYVGWDIVVGPDGPVLVEGNWGAGVYENKPSVSGIRTGNKPRYRAAIGF</sequence>
<gene>
    <name evidence="2" type="ORF">KEC56_10725</name>
</gene>
<keyword evidence="2" id="KW-0966">Cell projection</keyword>
<name>A0A9X1LQF1_9MICO</name>
<reference evidence="2" key="1">
    <citation type="submission" date="2021-04" db="EMBL/GenBank/DDBJ databases">
        <title>Microbacterium tenobrionis sp. nov. and Microbacterium allomyrinae sp. nov., isolated from larvae of Tenobrio molitor and Allomyrina dichotoma, respectively.</title>
        <authorList>
            <person name="Lee S.D."/>
        </authorList>
    </citation>
    <scope>NUCLEOTIDE SEQUENCE</scope>
    <source>
        <strain evidence="2">YMB-B2</strain>
    </source>
</reference>
<comment type="caution">
    <text evidence="2">The sequence shown here is derived from an EMBL/GenBank/DDBJ whole genome shotgun (WGS) entry which is preliminary data.</text>
</comment>
<dbReference type="InterPro" id="IPR039523">
    <property type="entry name" value="RimK-rel_E_lig_ATP-grasp"/>
</dbReference>
<keyword evidence="2" id="KW-0969">Cilium</keyword>